<accession>A0A4U5MGB4</accession>
<dbReference type="Proteomes" id="UP000298663">
    <property type="component" value="Unassembled WGS sequence"/>
</dbReference>
<comment type="caution">
    <text evidence="2">The sequence shown here is derived from an EMBL/GenBank/DDBJ whole genome shotgun (WGS) entry which is preliminary data.</text>
</comment>
<evidence type="ECO:0000313" key="3">
    <source>
        <dbReference type="Proteomes" id="UP000298663"/>
    </source>
</evidence>
<evidence type="ECO:0000256" key="1">
    <source>
        <dbReference type="SAM" id="MobiDB-lite"/>
    </source>
</evidence>
<keyword evidence="3" id="KW-1185">Reference proteome</keyword>
<reference evidence="2 3" key="1">
    <citation type="journal article" date="2015" name="Genome Biol.">
        <title>Comparative genomics of Steinernema reveals deeply conserved gene regulatory networks.</title>
        <authorList>
            <person name="Dillman A.R."/>
            <person name="Macchietto M."/>
            <person name="Porter C.F."/>
            <person name="Rogers A."/>
            <person name="Williams B."/>
            <person name="Antoshechkin I."/>
            <person name="Lee M.M."/>
            <person name="Goodwin Z."/>
            <person name="Lu X."/>
            <person name="Lewis E.E."/>
            <person name="Goodrich-Blair H."/>
            <person name="Stock S.P."/>
            <person name="Adams B.J."/>
            <person name="Sternberg P.W."/>
            <person name="Mortazavi A."/>
        </authorList>
    </citation>
    <scope>NUCLEOTIDE SEQUENCE [LARGE SCALE GENOMIC DNA]</scope>
    <source>
        <strain evidence="2 3">ALL</strain>
    </source>
</reference>
<protein>
    <submittedName>
        <fullName evidence="2">Uncharacterized protein</fullName>
    </submittedName>
</protein>
<dbReference type="AlphaFoldDB" id="A0A4U5MGB4"/>
<feature type="region of interest" description="Disordered" evidence="1">
    <location>
        <begin position="62"/>
        <end position="81"/>
    </location>
</feature>
<evidence type="ECO:0000313" key="2">
    <source>
        <dbReference type="EMBL" id="TKR68192.1"/>
    </source>
</evidence>
<name>A0A4U5MGB4_STECR</name>
<dbReference type="EMBL" id="AZBU02000008">
    <property type="protein sequence ID" value="TKR68192.1"/>
    <property type="molecule type" value="Genomic_DNA"/>
</dbReference>
<proteinExistence type="predicted"/>
<sequence length="106" mass="11958">MSGIKRQSKTFPVCKATFAGKSRPDSPATTSRDFILGQHHCRQSVARIQSVNSFRNAASPDRQLLRLRDRSSVQAGGQQERSCRRCRRPSCCRSDSGHIHRLHLKP</sequence>
<reference evidence="2 3" key="2">
    <citation type="journal article" date="2019" name="G3 (Bethesda)">
        <title>Hybrid Assembly of the Genome of the Entomopathogenic Nematode Steinernema carpocapsae Identifies the X-Chromosome.</title>
        <authorList>
            <person name="Serra L."/>
            <person name="Macchietto M."/>
            <person name="Macias-Munoz A."/>
            <person name="McGill C.J."/>
            <person name="Rodriguez I.M."/>
            <person name="Rodriguez B."/>
            <person name="Murad R."/>
            <person name="Mortazavi A."/>
        </authorList>
    </citation>
    <scope>NUCLEOTIDE SEQUENCE [LARGE SCALE GENOMIC DNA]</scope>
    <source>
        <strain evidence="2 3">ALL</strain>
    </source>
</reference>
<organism evidence="2 3">
    <name type="scientific">Steinernema carpocapsae</name>
    <name type="common">Entomopathogenic nematode</name>
    <dbReference type="NCBI Taxonomy" id="34508"/>
    <lineage>
        <taxon>Eukaryota</taxon>
        <taxon>Metazoa</taxon>
        <taxon>Ecdysozoa</taxon>
        <taxon>Nematoda</taxon>
        <taxon>Chromadorea</taxon>
        <taxon>Rhabditida</taxon>
        <taxon>Tylenchina</taxon>
        <taxon>Panagrolaimomorpha</taxon>
        <taxon>Strongyloidoidea</taxon>
        <taxon>Steinernematidae</taxon>
        <taxon>Steinernema</taxon>
    </lineage>
</organism>
<gene>
    <name evidence="2" type="ORF">L596_024208</name>
</gene>